<dbReference type="PANTHER" id="PTHR10381:SF11">
    <property type="entry name" value="ATP-DEPENDENT CLP PROTEASE PROTEOLYTIC SUBUNIT, MITOCHONDRIAL"/>
    <property type="match status" value="1"/>
</dbReference>
<dbReference type="InterPro" id="IPR029045">
    <property type="entry name" value="ClpP/crotonase-like_dom_sf"/>
</dbReference>
<evidence type="ECO:0000256" key="4">
    <source>
        <dbReference type="ARBA" id="ARBA00022825"/>
    </source>
</evidence>
<accession>A0ABR2YTP6</accession>
<dbReference type="EC" id="3.4.21.92" evidence="7"/>
<dbReference type="InterPro" id="IPR023562">
    <property type="entry name" value="ClpP/TepA"/>
</dbReference>
<feature type="active site" evidence="6">
    <location>
        <position position="70"/>
    </location>
</feature>
<dbReference type="PROSITE" id="PS00382">
    <property type="entry name" value="CLP_PROTEASE_HIS"/>
    <property type="match status" value="1"/>
</dbReference>
<evidence type="ECO:0000256" key="5">
    <source>
        <dbReference type="PROSITE-ProRule" id="PRU10085"/>
    </source>
</evidence>
<evidence type="ECO:0000313" key="10">
    <source>
        <dbReference type="Proteomes" id="UP001491310"/>
    </source>
</evidence>
<evidence type="ECO:0000313" key="9">
    <source>
        <dbReference type="EMBL" id="KAK9915031.1"/>
    </source>
</evidence>
<gene>
    <name evidence="9" type="ORF">WJX75_003867</name>
</gene>
<evidence type="ECO:0000256" key="1">
    <source>
        <dbReference type="ARBA" id="ARBA00007039"/>
    </source>
</evidence>
<keyword evidence="3 7" id="KW-0378">Hydrolase</keyword>
<reference evidence="9 10" key="1">
    <citation type="journal article" date="2024" name="Nat. Commun.">
        <title>Phylogenomics reveals the evolutionary origins of lichenization in chlorophyte algae.</title>
        <authorList>
            <person name="Puginier C."/>
            <person name="Libourel C."/>
            <person name="Otte J."/>
            <person name="Skaloud P."/>
            <person name="Haon M."/>
            <person name="Grisel S."/>
            <person name="Petersen M."/>
            <person name="Berrin J.G."/>
            <person name="Delaux P.M."/>
            <person name="Dal Grande F."/>
            <person name="Keller J."/>
        </authorList>
    </citation>
    <scope>NUCLEOTIDE SEQUENCE [LARGE SCALE GENOMIC DNA]</scope>
    <source>
        <strain evidence="9 10">SAG 216-7</strain>
    </source>
</reference>
<dbReference type="SUPFAM" id="SSF52096">
    <property type="entry name" value="ClpP/crotonase"/>
    <property type="match status" value="1"/>
</dbReference>
<dbReference type="Proteomes" id="UP001491310">
    <property type="component" value="Unassembled WGS sequence"/>
</dbReference>
<dbReference type="PANTHER" id="PTHR10381">
    <property type="entry name" value="ATP-DEPENDENT CLP PROTEASE PROTEOLYTIC SUBUNIT"/>
    <property type="match status" value="1"/>
</dbReference>
<comment type="similarity">
    <text evidence="1 8">Belongs to the peptidase S14 family.</text>
</comment>
<protein>
    <recommendedName>
        <fullName evidence="8">ATP-dependent Clp protease proteolytic subunit</fullName>
        <ecNumber evidence="7">3.4.21.92</ecNumber>
    </recommendedName>
</protein>
<dbReference type="EMBL" id="JALJOT010000005">
    <property type="protein sequence ID" value="KAK9915031.1"/>
    <property type="molecule type" value="Genomic_DNA"/>
</dbReference>
<keyword evidence="4 7" id="KW-0720">Serine protease</keyword>
<dbReference type="Gene3D" id="3.90.226.10">
    <property type="entry name" value="2-enoyl-CoA Hydratase, Chain A, domain 1"/>
    <property type="match status" value="1"/>
</dbReference>
<evidence type="ECO:0000256" key="8">
    <source>
        <dbReference type="RuleBase" id="RU003567"/>
    </source>
</evidence>
<dbReference type="PROSITE" id="PS00381">
    <property type="entry name" value="CLP_PROTEASE_SER"/>
    <property type="match status" value="1"/>
</dbReference>
<organism evidence="9 10">
    <name type="scientific">Coccomyxa subellipsoidea</name>
    <dbReference type="NCBI Taxonomy" id="248742"/>
    <lineage>
        <taxon>Eukaryota</taxon>
        <taxon>Viridiplantae</taxon>
        <taxon>Chlorophyta</taxon>
        <taxon>core chlorophytes</taxon>
        <taxon>Trebouxiophyceae</taxon>
        <taxon>Trebouxiophyceae incertae sedis</taxon>
        <taxon>Coccomyxaceae</taxon>
        <taxon>Coccomyxa</taxon>
    </lineage>
</organism>
<evidence type="ECO:0000256" key="2">
    <source>
        <dbReference type="ARBA" id="ARBA00022670"/>
    </source>
</evidence>
<dbReference type="InterPro" id="IPR018215">
    <property type="entry name" value="ClpP_Ser_AS"/>
</dbReference>
<feature type="active site" evidence="5">
    <location>
        <position position="45"/>
    </location>
</feature>
<evidence type="ECO:0000256" key="6">
    <source>
        <dbReference type="PROSITE-ProRule" id="PRU10086"/>
    </source>
</evidence>
<evidence type="ECO:0000256" key="7">
    <source>
        <dbReference type="RuleBase" id="RU000549"/>
    </source>
</evidence>
<dbReference type="InterPro" id="IPR001907">
    <property type="entry name" value="ClpP"/>
</dbReference>
<name>A0ABR2YTP6_9CHLO</name>
<keyword evidence="2 7" id="KW-0645">Protease</keyword>
<dbReference type="CDD" id="cd07017">
    <property type="entry name" value="S14_ClpP_2"/>
    <property type="match status" value="1"/>
</dbReference>
<proteinExistence type="inferred from homology"/>
<dbReference type="PRINTS" id="PR00127">
    <property type="entry name" value="CLPPROTEASEP"/>
</dbReference>
<comment type="caution">
    <text evidence="9">The sequence shown here is derived from an EMBL/GenBank/DDBJ whole genome shotgun (WGS) entry which is preliminary data.</text>
</comment>
<keyword evidence="10" id="KW-1185">Reference proteome</keyword>
<dbReference type="InterPro" id="IPR033135">
    <property type="entry name" value="ClpP_His_AS"/>
</dbReference>
<sequence>MVNGGIDDHMSNLIIAQLLYLESENPETPYIRNPISTLCVGQAASMASLLLAAGEKGQRRSLPNSRIMLHQPSGGFQGQASDIRIHAEEITRLSKRLNEIYAKHTGQPEKLIEETLDRDRFQSADEAQQFGLIDEVIETRPESEQI</sequence>
<dbReference type="Pfam" id="PF00574">
    <property type="entry name" value="CLP_protease"/>
    <property type="match status" value="1"/>
</dbReference>
<evidence type="ECO:0000256" key="3">
    <source>
        <dbReference type="ARBA" id="ARBA00022801"/>
    </source>
</evidence>